<reference evidence="12 13" key="1">
    <citation type="submission" date="2021-03" db="EMBL/GenBank/DDBJ databases">
        <authorList>
            <person name="King G.J."/>
            <person name="Bancroft I."/>
            <person name="Baten A."/>
            <person name="Bloomfield J."/>
            <person name="Borpatragohain P."/>
            <person name="He Z."/>
            <person name="Irish N."/>
            <person name="Irwin J."/>
            <person name="Liu K."/>
            <person name="Mauleon R.P."/>
            <person name="Moore J."/>
            <person name="Morris R."/>
            <person name="Ostergaard L."/>
            <person name="Wang B."/>
            <person name="Wells R."/>
        </authorList>
    </citation>
    <scope>NUCLEOTIDE SEQUENCE [LARGE SCALE GENOMIC DNA]</scope>
    <source>
        <strain evidence="12">R-o-18</strain>
        <tissue evidence="12">Leaf</tissue>
    </source>
</reference>
<dbReference type="Pfam" id="PF00067">
    <property type="entry name" value="p450"/>
    <property type="match status" value="2"/>
</dbReference>
<dbReference type="PANTHER" id="PTHR24298">
    <property type="entry name" value="FLAVONOID 3'-MONOOXYGENASE-RELATED"/>
    <property type="match status" value="1"/>
</dbReference>
<evidence type="ECO:0000256" key="8">
    <source>
        <dbReference type="ARBA" id="ARBA00023002"/>
    </source>
</evidence>
<proteinExistence type="inferred from homology"/>
<evidence type="ECO:0008006" key="14">
    <source>
        <dbReference type="Google" id="ProtNLM"/>
    </source>
</evidence>
<keyword evidence="7 11" id="KW-1133">Transmembrane helix</keyword>
<keyword evidence="10 11" id="KW-0472">Membrane</keyword>
<keyword evidence="8" id="KW-0560">Oxidoreductase</keyword>
<dbReference type="PANTHER" id="PTHR24298:SF541">
    <property type="entry name" value="CYTOCHROME P450 705A20-RELATED"/>
    <property type="match status" value="1"/>
</dbReference>
<evidence type="ECO:0000256" key="6">
    <source>
        <dbReference type="ARBA" id="ARBA00022723"/>
    </source>
</evidence>
<keyword evidence="4" id="KW-0408">Iron</keyword>
<dbReference type="PRINTS" id="PR00463">
    <property type="entry name" value="EP450I"/>
</dbReference>
<evidence type="ECO:0000313" key="12">
    <source>
        <dbReference type="EMBL" id="KAG5405146.1"/>
    </source>
</evidence>
<dbReference type="Proteomes" id="UP000823674">
    <property type="component" value="Chromosome A03"/>
</dbReference>
<comment type="cofactor">
    <cofactor evidence="1">
        <name>heme</name>
        <dbReference type="ChEBI" id="CHEBI:30413"/>
    </cofactor>
</comment>
<evidence type="ECO:0000256" key="9">
    <source>
        <dbReference type="ARBA" id="ARBA00023033"/>
    </source>
</evidence>
<comment type="caution">
    <text evidence="12">The sequence shown here is derived from an EMBL/GenBank/DDBJ whole genome shotgun (WGS) entry which is preliminary data.</text>
</comment>
<evidence type="ECO:0000256" key="4">
    <source>
        <dbReference type="ARBA" id="ARBA00022617"/>
    </source>
</evidence>
<evidence type="ECO:0000256" key="1">
    <source>
        <dbReference type="ARBA" id="ARBA00001971"/>
    </source>
</evidence>
<name>A0ABQ7N4R6_BRACM</name>
<keyword evidence="4" id="KW-0349">Heme</keyword>
<evidence type="ECO:0000313" key="13">
    <source>
        <dbReference type="Proteomes" id="UP000823674"/>
    </source>
</evidence>
<dbReference type="InterPro" id="IPR051103">
    <property type="entry name" value="Plant_metabolite_P450s"/>
</dbReference>
<evidence type="ECO:0000256" key="11">
    <source>
        <dbReference type="SAM" id="Phobius"/>
    </source>
</evidence>
<accession>A0ABQ7N4R6</accession>
<keyword evidence="6" id="KW-0479">Metal-binding</keyword>
<dbReference type="PRINTS" id="PR00385">
    <property type="entry name" value="P450"/>
</dbReference>
<evidence type="ECO:0000256" key="2">
    <source>
        <dbReference type="ARBA" id="ARBA00004167"/>
    </source>
</evidence>
<dbReference type="CDD" id="cd20655">
    <property type="entry name" value="CYP93"/>
    <property type="match status" value="1"/>
</dbReference>
<dbReference type="Gene3D" id="1.10.630.10">
    <property type="entry name" value="Cytochrome P450"/>
    <property type="match status" value="1"/>
</dbReference>
<dbReference type="InterPro" id="IPR036396">
    <property type="entry name" value="Cyt_P450_sf"/>
</dbReference>
<dbReference type="InterPro" id="IPR001128">
    <property type="entry name" value="Cyt_P450"/>
</dbReference>
<evidence type="ECO:0000256" key="5">
    <source>
        <dbReference type="ARBA" id="ARBA00022692"/>
    </source>
</evidence>
<feature type="transmembrane region" description="Helical" evidence="11">
    <location>
        <begin position="20"/>
        <end position="43"/>
    </location>
</feature>
<keyword evidence="5 11" id="KW-0812">Transmembrane</keyword>
<dbReference type="InterPro" id="IPR002401">
    <property type="entry name" value="Cyt_P450_E_grp-I"/>
</dbReference>
<gene>
    <name evidence="12" type="primary">A03p032150.1_BraROA</name>
    <name evidence="12" type="ORF">IGI04_011265</name>
</gene>
<comment type="subcellular location">
    <subcellularLocation>
        <location evidence="2">Membrane</location>
        <topology evidence="2">Single-pass membrane protein</topology>
    </subcellularLocation>
</comment>
<evidence type="ECO:0000256" key="3">
    <source>
        <dbReference type="ARBA" id="ARBA00010617"/>
    </source>
</evidence>
<keyword evidence="13" id="KW-1185">Reference proteome</keyword>
<dbReference type="SUPFAM" id="SSF48264">
    <property type="entry name" value="Cytochrome P450"/>
    <property type="match status" value="1"/>
</dbReference>
<evidence type="ECO:0000256" key="7">
    <source>
        <dbReference type="ARBA" id="ARBA00022989"/>
    </source>
</evidence>
<dbReference type="EMBL" id="JADBGQ010000003">
    <property type="protein sequence ID" value="KAG5405146.1"/>
    <property type="molecule type" value="Genomic_DNA"/>
</dbReference>
<sequence>MPLVSSVSSSLQAAMINFEFQNSFILFLLSFFSLLSFLGFFFFKKPKVDLKSPPSPPSLPIIGHLHHFLSPLIHKCFQKISSNEIFKSHDVNISSRGLPPIDESLFFGETGFFSAPHGDYWKFMKQLLITKLLGPHAIERLRAVRAEELERFYFRLLEKARKKECVEIRREAMIFTNNSTCKMIVGRTCSEEDGEGERVWGLITESISLTKKVLFTTLLRKPLEKLGISLFKEEIMGISERYDKVLETFLAEHENVAEKQGMNLMDVLLEAKGDEKSEYKITRDQIKALVGVASSSDKGRYFKRVYNLQELFLGGTDTSKQTIQWKMAEIINNPSTMERMREEIDSVVGKSRLIQETDLPNLPYLQGVVKEGLRLYPPIPVFGRRLQEGCVMGGFYVPEKTTLVVNGYAVMRDSDYWENPDDFKPERFLASLGSEQEDATKEKVLKYLPFGSERRGCPGTNLAYIFLGTAIGMMIQCFDWKIEGDKVNMEETLSGMVLTMAHPLKCTPIPRGLPISKGL</sequence>
<evidence type="ECO:0000256" key="10">
    <source>
        <dbReference type="ARBA" id="ARBA00023136"/>
    </source>
</evidence>
<protein>
    <recommendedName>
        <fullName evidence="14">Cytochrome P450</fullName>
    </recommendedName>
</protein>
<comment type="similarity">
    <text evidence="3">Belongs to the cytochrome P450 family.</text>
</comment>
<organism evidence="12 13">
    <name type="scientific">Brassica rapa subsp. trilocularis</name>
    <dbReference type="NCBI Taxonomy" id="1813537"/>
    <lineage>
        <taxon>Eukaryota</taxon>
        <taxon>Viridiplantae</taxon>
        <taxon>Streptophyta</taxon>
        <taxon>Embryophyta</taxon>
        <taxon>Tracheophyta</taxon>
        <taxon>Spermatophyta</taxon>
        <taxon>Magnoliopsida</taxon>
        <taxon>eudicotyledons</taxon>
        <taxon>Gunneridae</taxon>
        <taxon>Pentapetalae</taxon>
        <taxon>rosids</taxon>
        <taxon>malvids</taxon>
        <taxon>Brassicales</taxon>
        <taxon>Brassicaceae</taxon>
        <taxon>Brassiceae</taxon>
        <taxon>Brassica</taxon>
    </lineage>
</organism>
<keyword evidence="9" id="KW-0503">Monooxygenase</keyword>